<dbReference type="AlphaFoldDB" id="A0A182JSP4"/>
<dbReference type="InterPro" id="IPR003903">
    <property type="entry name" value="UIM_dom"/>
</dbReference>
<keyword evidence="9" id="KW-0175">Coiled coil</keyword>
<dbReference type="Gene3D" id="1.25.40.90">
    <property type="match status" value="1"/>
</dbReference>
<keyword evidence="4" id="KW-0479">Metal-binding</keyword>
<keyword evidence="2" id="KW-0963">Cytoplasm</keyword>
<dbReference type="PANTHER" id="PTHR46275">
    <property type="entry name" value="HEPATOCYTE GROWTH FACTOR-REGULATED TYROSINE KINASE SUBSTRATE"/>
    <property type="match status" value="1"/>
</dbReference>
<comment type="function">
    <text evidence="7">Essential role in endosome membrane invagination and formation of multivesicular bodies, MVBs. Required during gastrulation and appears to regulate early embryonic signaling pathways. Inhibits tyrosine kinase receptor signaling by promoting degradation of the tyrosine-phosphorylated, active receptor, potentially by sorting activated receptors into MVBs. The MVBs are then trafficked to the lysosome where their contents are degraded.</text>
</comment>
<accession>A0A182JSP4</accession>
<evidence type="ECO:0000256" key="4">
    <source>
        <dbReference type="ARBA" id="ARBA00022723"/>
    </source>
</evidence>
<keyword evidence="5 8" id="KW-0863">Zinc-finger</keyword>
<dbReference type="InterPro" id="IPR002014">
    <property type="entry name" value="VHS_dom"/>
</dbReference>
<evidence type="ECO:0000313" key="14">
    <source>
        <dbReference type="Proteomes" id="UP000075881"/>
    </source>
</evidence>
<dbReference type="CDD" id="cd21387">
    <property type="entry name" value="GAT_Hrs"/>
    <property type="match status" value="1"/>
</dbReference>
<dbReference type="GO" id="GO:0008270">
    <property type="term" value="F:zinc ion binding"/>
    <property type="evidence" value="ECO:0007669"/>
    <property type="project" value="UniProtKB-KW"/>
</dbReference>
<evidence type="ECO:0000256" key="10">
    <source>
        <dbReference type="SAM" id="MobiDB-lite"/>
    </source>
</evidence>
<dbReference type="Pfam" id="PF00790">
    <property type="entry name" value="VHS"/>
    <property type="match status" value="1"/>
</dbReference>
<protein>
    <recommendedName>
        <fullName evidence="1 7">Hepatocyte growth factor-regulated tyrosine kinase substrate</fullName>
    </recommendedName>
</protein>
<proteinExistence type="predicted"/>
<dbReference type="InterPro" id="IPR008942">
    <property type="entry name" value="ENTH_VHS"/>
</dbReference>
<organism evidence="13 14">
    <name type="scientific">Anopheles christyi</name>
    <dbReference type="NCBI Taxonomy" id="43041"/>
    <lineage>
        <taxon>Eukaryota</taxon>
        <taxon>Metazoa</taxon>
        <taxon>Ecdysozoa</taxon>
        <taxon>Arthropoda</taxon>
        <taxon>Hexapoda</taxon>
        <taxon>Insecta</taxon>
        <taxon>Pterygota</taxon>
        <taxon>Neoptera</taxon>
        <taxon>Endopterygota</taxon>
        <taxon>Diptera</taxon>
        <taxon>Nematocera</taxon>
        <taxon>Culicoidea</taxon>
        <taxon>Culicidae</taxon>
        <taxon>Anophelinae</taxon>
        <taxon>Anopheles</taxon>
    </lineage>
</organism>
<name>A0A182JSP4_9DIPT</name>
<feature type="compositionally biased region" description="Pro residues" evidence="10">
    <location>
        <begin position="609"/>
        <end position="618"/>
    </location>
</feature>
<keyword evidence="14" id="KW-1185">Reference proteome</keyword>
<dbReference type="Gene3D" id="1.20.5.1940">
    <property type="match status" value="1"/>
</dbReference>
<dbReference type="STRING" id="43041.A0A182JSP4"/>
<dbReference type="Pfam" id="PF01363">
    <property type="entry name" value="FYVE"/>
    <property type="match status" value="1"/>
</dbReference>
<reference evidence="13" key="2">
    <citation type="submission" date="2020-05" db="UniProtKB">
        <authorList>
            <consortium name="EnsemblMetazoa"/>
        </authorList>
    </citation>
    <scope>IDENTIFICATION</scope>
    <source>
        <strain evidence="13">ACHKN1017</strain>
    </source>
</reference>
<dbReference type="Pfam" id="PF12210">
    <property type="entry name" value="Hrs_helical"/>
    <property type="match status" value="1"/>
</dbReference>
<dbReference type="CDD" id="cd03569">
    <property type="entry name" value="VHS_Hrs"/>
    <property type="match status" value="1"/>
</dbReference>
<dbReference type="EnsemblMetazoa" id="ACHR001526-RA">
    <property type="protein sequence ID" value="ACHR001526-PA"/>
    <property type="gene ID" value="ACHR001526"/>
</dbReference>
<evidence type="ECO:0000256" key="7">
    <source>
        <dbReference type="PIRNR" id="PIRNR036956"/>
    </source>
</evidence>
<evidence type="ECO:0000313" key="13">
    <source>
        <dbReference type="EnsemblMetazoa" id="ACHR001526-PA"/>
    </source>
</evidence>
<feature type="coiled-coil region" evidence="9">
    <location>
        <begin position="436"/>
        <end position="519"/>
    </location>
</feature>
<reference evidence="14" key="1">
    <citation type="submission" date="2013-03" db="EMBL/GenBank/DDBJ databases">
        <title>The Genome Sequence of Anopheles christyi ACHKN1017.</title>
        <authorList>
            <consortium name="The Broad Institute Genomics Platform"/>
            <person name="Neafsey D.E."/>
            <person name="Besansky N."/>
            <person name="Walker B."/>
            <person name="Young S.K."/>
            <person name="Zeng Q."/>
            <person name="Gargeya S."/>
            <person name="Fitzgerald M."/>
            <person name="Haas B."/>
            <person name="Abouelleil A."/>
            <person name="Allen A.W."/>
            <person name="Alvarado L."/>
            <person name="Arachchi H.M."/>
            <person name="Berlin A.M."/>
            <person name="Chapman S.B."/>
            <person name="Gainer-Dewar J."/>
            <person name="Goldberg J."/>
            <person name="Griggs A."/>
            <person name="Gujja S."/>
            <person name="Hansen M."/>
            <person name="Howarth C."/>
            <person name="Imamovic A."/>
            <person name="Ireland A."/>
            <person name="Larimer J."/>
            <person name="McCowan C."/>
            <person name="Murphy C."/>
            <person name="Pearson M."/>
            <person name="Poon T.W."/>
            <person name="Priest M."/>
            <person name="Roberts A."/>
            <person name="Saif S."/>
            <person name="Shea T."/>
            <person name="Sisk P."/>
            <person name="Sykes S."/>
            <person name="Wortman J."/>
            <person name="Nusbaum C."/>
            <person name="Birren B."/>
        </authorList>
    </citation>
    <scope>NUCLEOTIDE SEQUENCE [LARGE SCALE GENOMIC DNA]</scope>
    <source>
        <strain evidence="14">ACHKN1017</strain>
    </source>
</reference>
<evidence type="ECO:0000256" key="5">
    <source>
        <dbReference type="ARBA" id="ARBA00022771"/>
    </source>
</evidence>
<dbReference type="PIRSF" id="PIRSF036956">
    <property type="entry name" value="Hrs_Vps27"/>
    <property type="match status" value="1"/>
</dbReference>
<evidence type="ECO:0000256" key="8">
    <source>
        <dbReference type="PROSITE-ProRule" id="PRU00091"/>
    </source>
</evidence>
<dbReference type="InterPro" id="IPR000306">
    <property type="entry name" value="Znf_FYVE"/>
</dbReference>
<dbReference type="FunFam" id="1.20.5.1940:FF:000003">
    <property type="entry name" value="Hepatocyte growth factor-regulated tyrosine kinase substrate"/>
    <property type="match status" value="1"/>
</dbReference>
<dbReference type="Gene3D" id="3.30.40.10">
    <property type="entry name" value="Zinc/RING finger domain, C3HC4 (zinc finger)"/>
    <property type="match status" value="1"/>
</dbReference>
<dbReference type="VEuPathDB" id="VectorBase:ACHR001526"/>
<feature type="compositionally biased region" description="Low complexity" evidence="10">
    <location>
        <begin position="721"/>
        <end position="752"/>
    </location>
</feature>
<evidence type="ECO:0000259" key="11">
    <source>
        <dbReference type="PROSITE" id="PS50178"/>
    </source>
</evidence>
<dbReference type="FunFam" id="3.30.40.10:FF:000028">
    <property type="entry name" value="Putative hepatocyte growth factor-regulated tyrosine kinase substrate"/>
    <property type="match status" value="1"/>
</dbReference>
<evidence type="ECO:0000256" key="9">
    <source>
        <dbReference type="SAM" id="Coils"/>
    </source>
</evidence>
<feature type="compositionally biased region" description="Low complexity" evidence="10">
    <location>
        <begin position="634"/>
        <end position="647"/>
    </location>
</feature>
<sequence length="765" mass="85219">MFRTSTFDKSLENATSNLNLEPDWQAILVICDTIRQGDINAKYAVQALKKKMQSPNPITAMYALLALESIVKNCGTPVHDEIANKANCELFQNLVNTTKHEEVRAKMLELIQAWAYAFRSTIKYRSIKDTMNILKTEGHKFPELKEADAMFSSDIAPDWVDGEVCHRCRSQFTFTVRKHHCRNCGQVFCAQCSSKNSTLPKFGIEKEVRVCDGCYAQLQRPTATLVKKPTEEEDLPAEYLTSSLAQQAQGPARKTDEELREEEELQLALALSQSEAETKQQAQARRSATFHKAPESPEPQTPQAQVKRSPSPVEEPPADPELARYLNRNYWEQRQVMESPASPSAPSPMPSPMPSMQPSLLTKSAPEDAEIDEFSNMMKTQVEIFVNRMKSNSSRGRSISCDSAVQTLFMNLTSLHARLLTFIKDMDDKRMWYEQLQDKLSQIKDSRAALDVLRQEHQEKLQRIAEEQERQRQLQMAQKLEIMRKKKQEYLQYQRQVALQRIQEQEREMQMRQEQQKAQYRMGTAFPFMAPGPAPGQGPQGSPVHVGGYPGPGYGPYGPMPPTNGNMSQYQPQQQQQQPPQQMFSPQHTGQYGMPGADGQVPMQQGPMQVPPGQPGIIPPGMNVMPGQVPPPGGMNMPPGHMPGVPMMGPPQPPQPQQQQPQQQQPPQQQQQQQLPPPPGHQAGLMGGNPMQPPNADLQQQSGQIPPQVAMQMPPAPMGPGPEAVPVTTAAPPVVTAAVPPAPQQAQPGVAPKPEPETAELISFD</sequence>
<evidence type="ECO:0000256" key="6">
    <source>
        <dbReference type="ARBA" id="ARBA00022833"/>
    </source>
</evidence>
<feature type="domain" description="VHS" evidence="12">
    <location>
        <begin position="14"/>
        <end position="142"/>
    </location>
</feature>
<dbReference type="Proteomes" id="UP000075881">
    <property type="component" value="Unassembled WGS sequence"/>
</dbReference>
<comment type="subcellular location">
    <subcellularLocation>
        <location evidence="7">Cytoplasm</location>
        <location evidence="7">Cell cortex</location>
    </subcellularLocation>
    <subcellularLocation>
        <location evidence="7">Cytoplasm</location>
        <location evidence="7">Perinuclear region</location>
    </subcellularLocation>
</comment>
<dbReference type="GO" id="GO:0048471">
    <property type="term" value="C:perinuclear region of cytoplasm"/>
    <property type="evidence" value="ECO:0007669"/>
    <property type="project" value="UniProtKB-SubCell"/>
</dbReference>
<dbReference type="SMART" id="SM00064">
    <property type="entry name" value="FYVE"/>
    <property type="match status" value="1"/>
</dbReference>
<dbReference type="GO" id="GO:0035091">
    <property type="term" value="F:phosphatidylinositol binding"/>
    <property type="evidence" value="ECO:0007669"/>
    <property type="project" value="InterPro"/>
</dbReference>
<evidence type="ECO:0000259" key="12">
    <source>
        <dbReference type="PROSITE" id="PS50179"/>
    </source>
</evidence>
<dbReference type="GO" id="GO:0005938">
    <property type="term" value="C:cell cortex"/>
    <property type="evidence" value="ECO:0007669"/>
    <property type="project" value="UniProtKB-SubCell"/>
</dbReference>
<evidence type="ECO:0000256" key="2">
    <source>
        <dbReference type="ARBA" id="ARBA00022490"/>
    </source>
</evidence>
<dbReference type="CDD" id="cd15720">
    <property type="entry name" value="FYVE_Hrs"/>
    <property type="match status" value="1"/>
</dbReference>
<dbReference type="GO" id="GO:0043130">
    <property type="term" value="F:ubiquitin binding"/>
    <property type="evidence" value="ECO:0007669"/>
    <property type="project" value="InterPro"/>
</dbReference>
<feature type="compositionally biased region" description="Low complexity" evidence="10">
    <location>
        <begin position="599"/>
        <end position="608"/>
    </location>
</feature>
<feature type="compositionally biased region" description="Low complexity" evidence="10">
    <location>
        <begin position="657"/>
        <end position="674"/>
    </location>
</feature>
<keyword evidence="6" id="KW-0862">Zinc</keyword>
<dbReference type="InterPro" id="IPR024641">
    <property type="entry name" value="HRS_helical"/>
</dbReference>
<dbReference type="GO" id="GO:0031623">
    <property type="term" value="P:receptor internalization"/>
    <property type="evidence" value="ECO:0007669"/>
    <property type="project" value="TreeGrafter"/>
</dbReference>
<dbReference type="PROSITE" id="PS50179">
    <property type="entry name" value="VHS"/>
    <property type="match status" value="1"/>
</dbReference>
<evidence type="ECO:0000256" key="3">
    <source>
        <dbReference type="ARBA" id="ARBA00022553"/>
    </source>
</evidence>
<feature type="region of interest" description="Disordered" evidence="10">
    <location>
        <begin position="531"/>
        <end position="765"/>
    </location>
</feature>
<feature type="region of interest" description="Disordered" evidence="10">
    <location>
        <begin position="271"/>
        <end position="319"/>
    </location>
</feature>
<dbReference type="SUPFAM" id="SSF57903">
    <property type="entry name" value="FYVE/PHD zinc finger"/>
    <property type="match status" value="1"/>
</dbReference>
<dbReference type="InterPro" id="IPR017073">
    <property type="entry name" value="HGS/VPS27"/>
</dbReference>
<dbReference type="PROSITE" id="PS50178">
    <property type="entry name" value="ZF_FYVE"/>
    <property type="match status" value="1"/>
</dbReference>
<feature type="region of interest" description="Disordered" evidence="10">
    <location>
        <begin position="337"/>
        <end position="362"/>
    </location>
</feature>
<dbReference type="InterPro" id="IPR013083">
    <property type="entry name" value="Znf_RING/FYVE/PHD"/>
</dbReference>
<keyword evidence="3" id="KW-0597">Phosphoprotein</keyword>
<dbReference type="PANTHER" id="PTHR46275:SF1">
    <property type="entry name" value="HEPATOCYTE GROWTH FACTOR-REGULATED TYROSINE KINASE SUBSTRATE"/>
    <property type="match status" value="1"/>
</dbReference>
<feature type="domain" description="FYVE-type" evidence="11">
    <location>
        <begin position="159"/>
        <end position="219"/>
    </location>
</feature>
<dbReference type="GO" id="GO:0032456">
    <property type="term" value="P:endocytic recycling"/>
    <property type="evidence" value="ECO:0007669"/>
    <property type="project" value="TreeGrafter"/>
</dbReference>
<dbReference type="PROSITE" id="PS50330">
    <property type="entry name" value="UIM"/>
    <property type="match status" value="1"/>
</dbReference>
<feature type="compositionally biased region" description="Pro residues" evidence="10">
    <location>
        <begin position="343"/>
        <end position="355"/>
    </location>
</feature>
<dbReference type="SUPFAM" id="SSF48464">
    <property type="entry name" value="ENTH/VHS domain"/>
    <property type="match status" value="1"/>
</dbReference>
<dbReference type="InterPro" id="IPR017455">
    <property type="entry name" value="Znf_FYVE-rel"/>
</dbReference>
<dbReference type="SMART" id="SM00288">
    <property type="entry name" value="VHS"/>
    <property type="match status" value="1"/>
</dbReference>
<evidence type="ECO:0000256" key="1">
    <source>
        <dbReference type="ARBA" id="ARBA00015450"/>
    </source>
</evidence>
<dbReference type="InterPro" id="IPR011011">
    <property type="entry name" value="Znf_FYVE_PHD"/>
</dbReference>
<feature type="compositionally biased region" description="Low complexity" evidence="10">
    <location>
        <begin position="569"/>
        <end position="582"/>
    </location>
</feature>
<dbReference type="GO" id="GO:0005769">
    <property type="term" value="C:early endosome"/>
    <property type="evidence" value="ECO:0007669"/>
    <property type="project" value="TreeGrafter"/>
</dbReference>